<proteinExistence type="predicted"/>
<dbReference type="OrthoDB" id="5974867at2759"/>
<name>A0A2B4REB6_STYPI</name>
<gene>
    <name evidence="1" type="ORF">AWC38_SpisGene21236</name>
</gene>
<evidence type="ECO:0000313" key="2">
    <source>
        <dbReference type="Proteomes" id="UP000225706"/>
    </source>
</evidence>
<protein>
    <recommendedName>
        <fullName evidence="3">Helicase ATP-binding domain-containing protein</fullName>
    </recommendedName>
</protein>
<dbReference type="Proteomes" id="UP000225706">
    <property type="component" value="Unassembled WGS sequence"/>
</dbReference>
<comment type="caution">
    <text evidence="1">The sequence shown here is derived from an EMBL/GenBank/DDBJ whole genome shotgun (WGS) entry which is preliminary data.</text>
</comment>
<sequence>MSKYNVNIQECAVGDNSKLTIGATDGVPRQVPTLKQGARTKPSLDDQVEYLRGKGVTAANISSYTEEEATLIEKGKISVVFGSPEAWIQNERWRTMLGNSVYSKKLCALAIDEAHVIRQWNRCTVLSSGTEAAYTGKLYGILGTPPPPSVPEGVQENLHLTEVQKQWLLTSLALENLFLPRIRKLILEEIEKENIKGEMDKSQTDFLLGRVYTLYHRPLLSWIADCDKLSELEVFRFFNHIGLTKKKWYSCSSLQLDSLLSRVEARHFHDDLRWPLSLFLKQIRLPAADIEELLEDLDNFNARGI</sequence>
<reference evidence="2" key="1">
    <citation type="journal article" date="2017" name="bioRxiv">
        <title>Comparative analysis of the genomes of Stylophora pistillata and Acropora digitifera provides evidence for extensive differences between species of corals.</title>
        <authorList>
            <person name="Voolstra C.R."/>
            <person name="Li Y."/>
            <person name="Liew Y.J."/>
            <person name="Baumgarten S."/>
            <person name="Zoccola D."/>
            <person name="Flot J.-F."/>
            <person name="Tambutte S."/>
            <person name="Allemand D."/>
            <person name="Aranda M."/>
        </authorList>
    </citation>
    <scope>NUCLEOTIDE SEQUENCE [LARGE SCALE GENOMIC DNA]</scope>
</reference>
<dbReference type="SUPFAM" id="SSF52540">
    <property type="entry name" value="P-loop containing nucleoside triphosphate hydrolases"/>
    <property type="match status" value="1"/>
</dbReference>
<dbReference type="EMBL" id="LSMT01000758">
    <property type="protein sequence ID" value="PFX14592.1"/>
    <property type="molecule type" value="Genomic_DNA"/>
</dbReference>
<dbReference type="AlphaFoldDB" id="A0A2B4REB6"/>
<evidence type="ECO:0008006" key="3">
    <source>
        <dbReference type="Google" id="ProtNLM"/>
    </source>
</evidence>
<dbReference type="InterPro" id="IPR027417">
    <property type="entry name" value="P-loop_NTPase"/>
</dbReference>
<keyword evidence="2" id="KW-1185">Reference proteome</keyword>
<organism evidence="1 2">
    <name type="scientific">Stylophora pistillata</name>
    <name type="common">Smooth cauliflower coral</name>
    <dbReference type="NCBI Taxonomy" id="50429"/>
    <lineage>
        <taxon>Eukaryota</taxon>
        <taxon>Metazoa</taxon>
        <taxon>Cnidaria</taxon>
        <taxon>Anthozoa</taxon>
        <taxon>Hexacorallia</taxon>
        <taxon>Scleractinia</taxon>
        <taxon>Astrocoeniina</taxon>
        <taxon>Pocilloporidae</taxon>
        <taxon>Stylophora</taxon>
    </lineage>
</organism>
<accession>A0A2B4REB6</accession>
<dbReference type="Gene3D" id="3.40.50.300">
    <property type="entry name" value="P-loop containing nucleotide triphosphate hydrolases"/>
    <property type="match status" value="1"/>
</dbReference>
<evidence type="ECO:0000313" key="1">
    <source>
        <dbReference type="EMBL" id="PFX14592.1"/>
    </source>
</evidence>